<accession>A0A914ZA90</accession>
<protein>
    <submittedName>
        <fullName evidence="3">Uncharacterized protein</fullName>
    </submittedName>
</protein>
<evidence type="ECO:0000313" key="3">
    <source>
        <dbReference type="WBParaSite" id="PSU_v2.g9576.t1"/>
    </source>
</evidence>
<dbReference type="AlphaFoldDB" id="A0A914ZA90"/>
<evidence type="ECO:0000313" key="2">
    <source>
        <dbReference type="Proteomes" id="UP000887577"/>
    </source>
</evidence>
<sequence>MKCLKQKRKVSFFFADENVENKNIGNILSSETLLTTTNSSYNENDKENNIENPLMEADKSDSADELNRTYTISPIPTIPPTPPPRIFQSNTEISRQTSFSKRSPIRPCKHRILVEDGSCQRCKTVVKNKMFSPVITPEDKENEFESNALIPENKSSSPRKSEAITTLPWPLSSRKALAPFVLVNPTKGRFIIQKDTELIFEAVDRESNSNEYLIKYIFRVSKDNLKQQVASLISTSKIIGEYSGLQHLDFHFPGYYKNICRALKIISGRVPRIECKNILEIKQLYARIMINGDFRLIFPDNRIFVQKFGTLSDKIESPKGAEYSLTQNDRNIFDKARMHLHELDEIHRKTNGPNYYGIVIHVCLKSEEDSIIHESFKSPTFQSNIPGKRE</sequence>
<feature type="region of interest" description="Disordered" evidence="1">
    <location>
        <begin position="142"/>
        <end position="161"/>
    </location>
</feature>
<name>A0A914ZA90_9BILA</name>
<dbReference type="WBParaSite" id="PSU_v2.g9576.t1">
    <property type="protein sequence ID" value="PSU_v2.g9576.t1"/>
    <property type="gene ID" value="PSU_v2.g9576"/>
</dbReference>
<proteinExistence type="predicted"/>
<dbReference type="Proteomes" id="UP000887577">
    <property type="component" value="Unplaced"/>
</dbReference>
<evidence type="ECO:0000256" key="1">
    <source>
        <dbReference type="SAM" id="MobiDB-lite"/>
    </source>
</evidence>
<keyword evidence="2" id="KW-1185">Reference proteome</keyword>
<reference evidence="3" key="1">
    <citation type="submission" date="2022-11" db="UniProtKB">
        <authorList>
            <consortium name="WormBaseParasite"/>
        </authorList>
    </citation>
    <scope>IDENTIFICATION</scope>
</reference>
<organism evidence="2 3">
    <name type="scientific">Panagrolaimus superbus</name>
    <dbReference type="NCBI Taxonomy" id="310955"/>
    <lineage>
        <taxon>Eukaryota</taxon>
        <taxon>Metazoa</taxon>
        <taxon>Ecdysozoa</taxon>
        <taxon>Nematoda</taxon>
        <taxon>Chromadorea</taxon>
        <taxon>Rhabditida</taxon>
        <taxon>Tylenchina</taxon>
        <taxon>Panagrolaimomorpha</taxon>
        <taxon>Panagrolaimoidea</taxon>
        <taxon>Panagrolaimidae</taxon>
        <taxon>Panagrolaimus</taxon>
    </lineage>
</organism>